<sequence>MYLQNKATGNYSPVAISCAVQSSCQLLYQLPTGLMSPAQPGLRSGPIRAQGSAWVFAAGLGPGFGGIARTTYHAKQTAERDREMGKHLCTVKMAGVTGEDSLSNSHQAQIDIVRTTGKRIDMVGNSVVAIGKHQARINMNAVGVTGECSGLNRTQER</sequence>
<name>A0AAD4BUB3_BOLED</name>
<gene>
    <name evidence="1" type="ORF">L210DRAFT_3503938</name>
</gene>
<comment type="caution">
    <text evidence="1">The sequence shown here is derived from an EMBL/GenBank/DDBJ whole genome shotgun (WGS) entry which is preliminary data.</text>
</comment>
<reference evidence="1" key="1">
    <citation type="submission" date="2019-10" db="EMBL/GenBank/DDBJ databases">
        <authorList>
            <consortium name="DOE Joint Genome Institute"/>
            <person name="Kuo A."/>
            <person name="Miyauchi S."/>
            <person name="Kiss E."/>
            <person name="Drula E."/>
            <person name="Kohler A."/>
            <person name="Sanchez-Garcia M."/>
            <person name="Andreopoulos B."/>
            <person name="Barry K.W."/>
            <person name="Bonito G."/>
            <person name="Buee M."/>
            <person name="Carver A."/>
            <person name="Chen C."/>
            <person name="Cichocki N."/>
            <person name="Clum A."/>
            <person name="Culley D."/>
            <person name="Crous P.W."/>
            <person name="Fauchery L."/>
            <person name="Girlanda M."/>
            <person name="Hayes R."/>
            <person name="Keri Z."/>
            <person name="LaButti K."/>
            <person name="Lipzen A."/>
            <person name="Lombard V."/>
            <person name="Magnuson J."/>
            <person name="Maillard F."/>
            <person name="Morin E."/>
            <person name="Murat C."/>
            <person name="Nolan M."/>
            <person name="Ohm R."/>
            <person name="Pangilinan J."/>
            <person name="Pereira M."/>
            <person name="Perotto S."/>
            <person name="Peter M."/>
            <person name="Riley R."/>
            <person name="Sitrit Y."/>
            <person name="Stielow B."/>
            <person name="Szollosi G."/>
            <person name="Zifcakova L."/>
            <person name="Stursova M."/>
            <person name="Spatafora J.W."/>
            <person name="Tedersoo L."/>
            <person name="Vaario L.-M."/>
            <person name="Yamada A."/>
            <person name="Yan M."/>
            <person name="Wang P."/>
            <person name="Xu J."/>
            <person name="Bruns T."/>
            <person name="Baldrian P."/>
            <person name="Vilgalys R."/>
            <person name="Henrissat B."/>
            <person name="Grigoriev I.V."/>
            <person name="Hibbett D."/>
            <person name="Nagy L.G."/>
            <person name="Martin F.M."/>
        </authorList>
    </citation>
    <scope>NUCLEOTIDE SEQUENCE</scope>
    <source>
        <strain evidence="1">BED1</strain>
    </source>
</reference>
<dbReference type="Proteomes" id="UP001194468">
    <property type="component" value="Unassembled WGS sequence"/>
</dbReference>
<dbReference type="PROSITE" id="PS51257">
    <property type="entry name" value="PROKAR_LIPOPROTEIN"/>
    <property type="match status" value="1"/>
</dbReference>
<protein>
    <submittedName>
        <fullName evidence="1">Uncharacterized protein</fullName>
    </submittedName>
</protein>
<accession>A0AAD4BUB3</accession>
<keyword evidence="2" id="KW-1185">Reference proteome</keyword>
<evidence type="ECO:0000313" key="1">
    <source>
        <dbReference type="EMBL" id="KAF8440212.1"/>
    </source>
</evidence>
<proteinExistence type="predicted"/>
<dbReference type="EMBL" id="WHUW01000012">
    <property type="protein sequence ID" value="KAF8440212.1"/>
    <property type="molecule type" value="Genomic_DNA"/>
</dbReference>
<reference evidence="1" key="2">
    <citation type="journal article" date="2020" name="Nat. Commun.">
        <title>Large-scale genome sequencing of mycorrhizal fungi provides insights into the early evolution of symbiotic traits.</title>
        <authorList>
            <person name="Miyauchi S."/>
            <person name="Kiss E."/>
            <person name="Kuo A."/>
            <person name="Drula E."/>
            <person name="Kohler A."/>
            <person name="Sanchez-Garcia M."/>
            <person name="Morin E."/>
            <person name="Andreopoulos B."/>
            <person name="Barry K.W."/>
            <person name="Bonito G."/>
            <person name="Buee M."/>
            <person name="Carver A."/>
            <person name="Chen C."/>
            <person name="Cichocki N."/>
            <person name="Clum A."/>
            <person name="Culley D."/>
            <person name="Crous P.W."/>
            <person name="Fauchery L."/>
            <person name="Girlanda M."/>
            <person name="Hayes R.D."/>
            <person name="Keri Z."/>
            <person name="LaButti K."/>
            <person name="Lipzen A."/>
            <person name="Lombard V."/>
            <person name="Magnuson J."/>
            <person name="Maillard F."/>
            <person name="Murat C."/>
            <person name="Nolan M."/>
            <person name="Ohm R.A."/>
            <person name="Pangilinan J."/>
            <person name="Pereira M.F."/>
            <person name="Perotto S."/>
            <person name="Peter M."/>
            <person name="Pfister S."/>
            <person name="Riley R."/>
            <person name="Sitrit Y."/>
            <person name="Stielow J.B."/>
            <person name="Szollosi G."/>
            <person name="Zifcakova L."/>
            <person name="Stursova M."/>
            <person name="Spatafora J.W."/>
            <person name="Tedersoo L."/>
            <person name="Vaario L.M."/>
            <person name="Yamada A."/>
            <person name="Yan M."/>
            <person name="Wang P."/>
            <person name="Xu J."/>
            <person name="Bruns T."/>
            <person name="Baldrian P."/>
            <person name="Vilgalys R."/>
            <person name="Dunand C."/>
            <person name="Henrissat B."/>
            <person name="Grigoriev I.V."/>
            <person name="Hibbett D."/>
            <person name="Nagy L.G."/>
            <person name="Martin F.M."/>
        </authorList>
    </citation>
    <scope>NUCLEOTIDE SEQUENCE</scope>
    <source>
        <strain evidence="1">BED1</strain>
    </source>
</reference>
<dbReference type="AlphaFoldDB" id="A0AAD4BUB3"/>
<evidence type="ECO:0000313" key="2">
    <source>
        <dbReference type="Proteomes" id="UP001194468"/>
    </source>
</evidence>
<organism evidence="1 2">
    <name type="scientific">Boletus edulis BED1</name>
    <dbReference type="NCBI Taxonomy" id="1328754"/>
    <lineage>
        <taxon>Eukaryota</taxon>
        <taxon>Fungi</taxon>
        <taxon>Dikarya</taxon>
        <taxon>Basidiomycota</taxon>
        <taxon>Agaricomycotina</taxon>
        <taxon>Agaricomycetes</taxon>
        <taxon>Agaricomycetidae</taxon>
        <taxon>Boletales</taxon>
        <taxon>Boletineae</taxon>
        <taxon>Boletaceae</taxon>
        <taxon>Boletoideae</taxon>
        <taxon>Boletus</taxon>
    </lineage>
</organism>